<dbReference type="PANTHER" id="PTHR24305:SF164">
    <property type="entry name" value="P450, PUTATIVE (EUROFUNG)-RELATED"/>
    <property type="match status" value="1"/>
</dbReference>
<dbReference type="Pfam" id="PF00067">
    <property type="entry name" value="p450"/>
    <property type="match status" value="1"/>
</dbReference>
<keyword evidence="2" id="KW-0808">Transferase</keyword>
<dbReference type="InterPro" id="IPR002401">
    <property type="entry name" value="Cyt_P450_E_grp-I"/>
</dbReference>
<dbReference type="CDD" id="cd23804">
    <property type="entry name" value="UBCc_UBE2S"/>
    <property type="match status" value="1"/>
</dbReference>
<feature type="transmembrane region" description="Helical" evidence="9">
    <location>
        <begin position="12"/>
        <end position="33"/>
    </location>
</feature>
<dbReference type="InterPro" id="IPR023313">
    <property type="entry name" value="UBQ-conjugating_AS"/>
</dbReference>
<dbReference type="AlphaFoldDB" id="A0A1W5D373"/>
<dbReference type="GO" id="GO:0004497">
    <property type="term" value="F:monooxygenase activity"/>
    <property type="evidence" value="ECO:0007669"/>
    <property type="project" value="UniProtKB-KW"/>
</dbReference>
<dbReference type="InterPro" id="IPR001128">
    <property type="entry name" value="Cyt_P450"/>
</dbReference>
<dbReference type="FunFam" id="3.10.110.10:FF:000077">
    <property type="entry name" value="Ubiquitin conjugating enzyme E2"/>
    <property type="match status" value="1"/>
</dbReference>
<evidence type="ECO:0000256" key="1">
    <source>
        <dbReference type="ARBA" id="ARBA00001971"/>
    </source>
</evidence>
<evidence type="ECO:0000256" key="7">
    <source>
        <dbReference type="PROSITE-ProRule" id="PRU10133"/>
    </source>
</evidence>
<evidence type="ECO:0000256" key="8">
    <source>
        <dbReference type="SAM" id="MobiDB-lite"/>
    </source>
</evidence>
<dbReference type="GO" id="GO:0005506">
    <property type="term" value="F:iron ion binding"/>
    <property type="evidence" value="ECO:0007669"/>
    <property type="project" value="InterPro"/>
</dbReference>
<dbReference type="PRINTS" id="PR00385">
    <property type="entry name" value="P450"/>
</dbReference>
<dbReference type="GO" id="GO:0020037">
    <property type="term" value="F:heme binding"/>
    <property type="evidence" value="ECO:0007669"/>
    <property type="project" value="InterPro"/>
</dbReference>
<feature type="binding site" description="axial binding residue" evidence="6">
    <location>
        <position position="472"/>
    </location>
    <ligand>
        <name>heme</name>
        <dbReference type="ChEBI" id="CHEBI:30413"/>
    </ligand>
    <ligandPart>
        <name>Fe</name>
        <dbReference type="ChEBI" id="CHEBI:18248"/>
    </ligandPart>
</feature>
<dbReference type="SUPFAM" id="SSF54495">
    <property type="entry name" value="UBC-like"/>
    <property type="match status" value="1"/>
</dbReference>
<accession>A0A1W5D373</accession>
<dbReference type="PROSITE" id="PS00086">
    <property type="entry name" value="CYTOCHROME_P450"/>
    <property type="match status" value="1"/>
</dbReference>
<dbReference type="CDD" id="cd11059">
    <property type="entry name" value="CYP_fungal"/>
    <property type="match status" value="1"/>
</dbReference>
<evidence type="ECO:0000256" key="4">
    <source>
        <dbReference type="ARBA" id="ARBA00022786"/>
    </source>
</evidence>
<dbReference type="GO" id="GO:0016705">
    <property type="term" value="F:oxidoreductase activity, acting on paired donors, with incorporation or reduction of molecular oxygen"/>
    <property type="evidence" value="ECO:0007669"/>
    <property type="project" value="InterPro"/>
</dbReference>
<keyword evidence="12" id="KW-1185">Reference proteome</keyword>
<keyword evidence="5 6" id="KW-0408">Iron</keyword>
<evidence type="ECO:0000256" key="9">
    <source>
        <dbReference type="SAM" id="Phobius"/>
    </source>
</evidence>
<dbReference type="InterPro" id="IPR050121">
    <property type="entry name" value="Cytochrome_P450_monoxygenase"/>
</dbReference>
<name>A0A1W5D373_9LECA</name>
<evidence type="ECO:0000313" key="12">
    <source>
        <dbReference type="Proteomes" id="UP000192927"/>
    </source>
</evidence>
<dbReference type="SMART" id="SM00212">
    <property type="entry name" value="UBCc"/>
    <property type="match status" value="1"/>
</dbReference>
<protein>
    <submittedName>
        <fullName evidence="11">p450 monooxygenase</fullName>
    </submittedName>
</protein>
<proteinExistence type="predicted"/>
<keyword evidence="11" id="KW-0503">Monooxygenase</keyword>
<dbReference type="PRINTS" id="PR00463">
    <property type="entry name" value="EP450I"/>
</dbReference>
<evidence type="ECO:0000259" key="10">
    <source>
        <dbReference type="PROSITE" id="PS50127"/>
    </source>
</evidence>
<evidence type="ECO:0000313" key="11">
    <source>
        <dbReference type="EMBL" id="SLM37584.1"/>
    </source>
</evidence>
<dbReference type="InterPro" id="IPR036396">
    <property type="entry name" value="Cyt_P450_sf"/>
</dbReference>
<dbReference type="InterPro" id="IPR017972">
    <property type="entry name" value="Cyt_P450_CS"/>
</dbReference>
<feature type="region of interest" description="Disordered" evidence="8">
    <location>
        <begin position="696"/>
        <end position="717"/>
    </location>
</feature>
<dbReference type="InterPro" id="IPR016135">
    <property type="entry name" value="UBQ-conjugating_enzyme/RWD"/>
</dbReference>
<sequence>MKCNDVQTISIAIPSWFAALVIAAISFTAYQFLYVPLVLSPLNRIPGPKSFAITRWRLMYEDWKGTRTTKIHKLHLQYGSAVRVSPNEVSFNSLAALRTIYGAGSRFERTEFYRMFDVYGRQNLFTFSSSIKHAARKKLLTNAYSKSRILKHPTATAVQDKTRQYLQLLELDPDTASEIFTSLHYFSFDVITNFLYGNDYGGTSALTGSVADRALLQDMVDPARRVLSWWAVHFPRYTKWLYTRTGLMDRVLTRAGVLPMRKPTVYSGIRAHALDAWVSFKDAAIKESNTSAQDSILGMLWKHHESQKEDGLEDMDIASECADQLLAGIDTTSHTLMFLIWALSLPENRAYQEKLISEVSMIDASLLDRNGIPSVQATDTLPYLGALLKETLRLYVTLPASEPRSLPVDSVIDGYHIPARVIVGISPYCLHQNAQVFHEPLRFNPERWFGPASDVEEMKRWFWAFSSGGRMCIGLHLAMAEMTTLMAAVYRNYSTTIKPGYEGVSPGVTSRFEVFFDETFKQIESSSTLRRLAKDHKSLHADLPPNFLFSPSSASESVPDDLTRLTILLAGPQGTPYSRGVWKLQIKIPDDYPRSPPKAAFRTRIWHPNVEESTGSVCVETLKRDWDPKLTLRDVLITISCLLIQPNPDSALNSAAGQLLQEDYEAYARQAKLMTSIHAMIPTELRDAVVEAKKRGEEAGTEIREDEEQELKTTRHAFSSSLNSRQKLLIPFISMFA</sequence>
<dbReference type="Gene3D" id="1.10.630.10">
    <property type="entry name" value="Cytochrome P450"/>
    <property type="match status" value="1"/>
</dbReference>
<evidence type="ECO:0000256" key="2">
    <source>
        <dbReference type="ARBA" id="ARBA00022679"/>
    </source>
</evidence>
<keyword evidence="9" id="KW-0812">Transmembrane</keyword>
<keyword evidence="4" id="KW-0833">Ubl conjugation pathway</keyword>
<dbReference type="PANTHER" id="PTHR24305">
    <property type="entry name" value="CYTOCHROME P450"/>
    <property type="match status" value="1"/>
</dbReference>
<dbReference type="Gene3D" id="3.10.110.10">
    <property type="entry name" value="Ubiquitin Conjugating Enzyme"/>
    <property type="match status" value="1"/>
</dbReference>
<dbReference type="InterPro" id="IPR000608">
    <property type="entry name" value="UBC"/>
</dbReference>
<dbReference type="Proteomes" id="UP000192927">
    <property type="component" value="Unassembled WGS sequence"/>
</dbReference>
<keyword evidence="9" id="KW-1133">Transmembrane helix</keyword>
<feature type="active site" description="Glycyl thioester intermediate" evidence="7">
    <location>
        <position position="618"/>
    </location>
</feature>
<dbReference type="Pfam" id="PF00179">
    <property type="entry name" value="UQ_con"/>
    <property type="match status" value="1"/>
</dbReference>
<dbReference type="PROSITE" id="PS50127">
    <property type="entry name" value="UBC_2"/>
    <property type="match status" value="1"/>
</dbReference>
<evidence type="ECO:0000256" key="6">
    <source>
        <dbReference type="PIRSR" id="PIRSR602401-1"/>
    </source>
</evidence>
<comment type="cofactor">
    <cofactor evidence="1 6">
        <name>heme</name>
        <dbReference type="ChEBI" id="CHEBI:30413"/>
    </cofactor>
</comment>
<reference evidence="12" key="1">
    <citation type="submission" date="2017-03" db="EMBL/GenBank/DDBJ databases">
        <authorList>
            <person name="Sharma R."/>
            <person name="Thines M."/>
        </authorList>
    </citation>
    <scope>NUCLEOTIDE SEQUENCE [LARGE SCALE GENOMIC DNA]</scope>
</reference>
<dbReference type="SUPFAM" id="SSF48264">
    <property type="entry name" value="Cytochrome P450"/>
    <property type="match status" value="1"/>
</dbReference>
<keyword evidence="6" id="KW-0349">Heme</keyword>
<keyword evidence="9" id="KW-0472">Membrane</keyword>
<evidence type="ECO:0000256" key="5">
    <source>
        <dbReference type="ARBA" id="ARBA00023004"/>
    </source>
</evidence>
<keyword evidence="11" id="KW-0560">Oxidoreductase</keyword>
<dbReference type="EMBL" id="FWEW01001723">
    <property type="protein sequence ID" value="SLM37584.1"/>
    <property type="molecule type" value="Genomic_DNA"/>
</dbReference>
<feature type="domain" description="UBC core" evidence="10">
    <location>
        <begin position="527"/>
        <end position="680"/>
    </location>
</feature>
<dbReference type="GO" id="GO:0016740">
    <property type="term" value="F:transferase activity"/>
    <property type="evidence" value="ECO:0007669"/>
    <property type="project" value="UniProtKB-KW"/>
</dbReference>
<evidence type="ECO:0000256" key="3">
    <source>
        <dbReference type="ARBA" id="ARBA00022723"/>
    </source>
</evidence>
<keyword evidence="3 6" id="KW-0479">Metal-binding</keyword>
<organism evidence="11 12">
    <name type="scientific">Lasallia pustulata</name>
    <dbReference type="NCBI Taxonomy" id="136370"/>
    <lineage>
        <taxon>Eukaryota</taxon>
        <taxon>Fungi</taxon>
        <taxon>Dikarya</taxon>
        <taxon>Ascomycota</taxon>
        <taxon>Pezizomycotina</taxon>
        <taxon>Lecanoromycetes</taxon>
        <taxon>OSLEUM clade</taxon>
        <taxon>Umbilicariomycetidae</taxon>
        <taxon>Umbilicariales</taxon>
        <taxon>Umbilicariaceae</taxon>
        <taxon>Lasallia</taxon>
    </lineage>
</organism>
<dbReference type="PROSITE" id="PS00183">
    <property type="entry name" value="UBC_1"/>
    <property type="match status" value="1"/>
</dbReference>